<reference evidence="2 3" key="1">
    <citation type="submission" date="2016-06" db="EMBL/GenBank/DDBJ databases">
        <authorList>
            <person name="Kjaerup R.B."/>
            <person name="Dalgaard T.S."/>
            <person name="Juul-Madsen H.R."/>
        </authorList>
    </citation>
    <scope>NUCLEOTIDE SEQUENCE [LARGE SCALE GENOMIC DNA]</scope>
    <source>
        <strain evidence="2 3">DSM 45248</strain>
    </source>
</reference>
<keyword evidence="1" id="KW-0732">Signal</keyword>
<evidence type="ECO:0000313" key="3">
    <source>
        <dbReference type="Proteomes" id="UP000198765"/>
    </source>
</evidence>
<feature type="chain" id="PRO_5008383311" description="DUF2690 domain-containing protein" evidence="1">
    <location>
        <begin position="33"/>
        <end position="156"/>
    </location>
</feature>
<dbReference type="InterPro" id="IPR021224">
    <property type="entry name" value="DUF2690"/>
</dbReference>
<sequence length="156" mass="16116">MTISFIRRARGAVAAAALAVAALAVTPGAAVAGTNADPDLCRNGGGSGYLSCNGKDPSALGCNGETKASVKAKNGVFIELRYSSTCQAYWTRYTNSAGGSTGTAWIRGNSVSYKKDLAAYANETGWTPMAAANQNPRACLVFRYAGTGEWLESCAN</sequence>
<dbReference type="RefSeq" id="WP_091199705.1">
    <property type="nucleotide sequence ID" value="NZ_LT594324.1"/>
</dbReference>
<evidence type="ECO:0008006" key="4">
    <source>
        <dbReference type="Google" id="ProtNLM"/>
    </source>
</evidence>
<keyword evidence="3" id="KW-1185">Reference proteome</keyword>
<dbReference type="Proteomes" id="UP000198765">
    <property type="component" value="Chromosome I"/>
</dbReference>
<evidence type="ECO:0000313" key="2">
    <source>
        <dbReference type="EMBL" id="SBT53241.1"/>
    </source>
</evidence>
<feature type="signal peptide" evidence="1">
    <location>
        <begin position="1"/>
        <end position="32"/>
    </location>
</feature>
<dbReference type="AlphaFoldDB" id="A0A1A9A9U5"/>
<protein>
    <recommendedName>
        <fullName evidence="4">DUF2690 domain-containing protein</fullName>
    </recommendedName>
</protein>
<dbReference type="EMBL" id="LT594324">
    <property type="protein sequence ID" value="SBT53241.1"/>
    <property type="molecule type" value="Genomic_DNA"/>
</dbReference>
<proteinExistence type="predicted"/>
<dbReference type="Pfam" id="PF10901">
    <property type="entry name" value="DUF2690"/>
    <property type="match status" value="1"/>
</dbReference>
<accession>A0A1A9A9U5</accession>
<evidence type="ECO:0000256" key="1">
    <source>
        <dbReference type="SAM" id="SignalP"/>
    </source>
</evidence>
<dbReference type="OrthoDB" id="3386996at2"/>
<organism evidence="2 3">
    <name type="scientific">Micromonospora narathiwatensis</name>
    <dbReference type="NCBI Taxonomy" id="299146"/>
    <lineage>
        <taxon>Bacteria</taxon>
        <taxon>Bacillati</taxon>
        <taxon>Actinomycetota</taxon>
        <taxon>Actinomycetes</taxon>
        <taxon>Micromonosporales</taxon>
        <taxon>Micromonosporaceae</taxon>
        <taxon>Micromonospora</taxon>
    </lineage>
</organism>
<dbReference type="PATRIC" id="fig|299146.4.peg.4876"/>
<gene>
    <name evidence="2" type="ORF">GA0070621_4722</name>
</gene>
<name>A0A1A9A9U5_9ACTN</name>